<organism evidence="6 7">
    <name type="scientific">Saccharospirillum salsuginis</name>
    <dbReference type="NCBI Taxonomy" id="418750"/>
    <lineage>
        <taxon>Bacteria</taxon>
        <taxon>Pseudomonadati</taxon>
        <taxon>Pseudomonadota</taxon>
        <taxon>Gammaproteobacteria</taxon>
        <taxon>Oceanospirillales</taxon>
        <taxon>Saccharospirillaceae</taxon>
        <taxon>Saccharospirillum</taxon>
    </lineage>
</organism>
<comment type="caution">
    <text evidence="6">The sequence shown here is derived from an EMBL/GenBank/DDBJ whole genome shotgun (WGS) entry which is preliminary data.</text>
</comment>
<accession>A0A918KQ21</accession>
<dbReference type="Gene3D" id="1.20.120.1630">
    <property type="match status" value="1"/>
</dbReference>
<keyword evidence="3 5" id="KW-1133">Transmembrane helix</keyword>
<gene>
    <name evidence="6" type="ORF">GCM10007392_42090</name>
</gene>
<evidence type="ECO:0000256" key="1">
    <source>
        <dbReference type="ARBA" id="ARBA00004127"/>
    </source>
</evidence>
<evidence type="ECO:0008006" key="8">
    <source>
        <dbReference type="Google" id="ProtNLM"/>
    </source>
</evidence>
<evidence type="ECO:0000256" key="4">
    <source>
        <dbReference type="ARBA" id="ARBA00023136"/>
    </source>
</evidence>
<keyword evidence="2 5" id="KW-0812">Transmembrane</keyword>
<protein>
    <recommendedName>
        <fullName evidence="8">Protein-S-isoprenylcysteine O-methyltransferase Ste14</fullName>
    </recommendedName>
</protein>
<feature type="transmembrane region" description="Helical" evidence="5">
    <location>
        <begin position="90"/>
        <end position="112"/>
    </location>
</feature>
<name>A0A918KQ21_9GAMM</name>
<evidence type="ECO:0000256" key="2">
    <source>
        <dbReference type="ARBA" id="ARBA00022692"/>
    </source>
</evidence>
<proteinExistence type="predicted"/>
<evidence type="ECO:0000256" key="5">
    <source>
        <dbReference type="SAM" id="Phobius"/>
    </source>
</evidence>
<dbReference type="AlphaFoldDB" id="A0A918KQ21"/>
<dbReference type="Pfam" id="PF04191">
    <property type="entry name" value="PEMT"/>
    <property type="match status" value="1"/>
</dbReference>
<feature type="transmembrane region" description="Helical" evidence="5">
    <location>
        <begin position="7"/>
        <end position="26"/>
    </location>
</feature>
<dbReference type="InterPro" id="IPR007318">
    <property type="entry name" value="Phopholipid_MeTrfase"/>
</dbReference>
<evidence type="ECO:0000313" key="6">
    <source>
        <dbReference type="EMBL" id="GGX70062.1"/>
    </source>
</evidence>
<evidence type="ECO:0000256" key="3">
    <source>
        <dbReference type="ARBA" id="ARBA00022989"/>
    </source>
</evidence>
<dbReference type="RefSeq" id="WP_189612472.1">
    <property type="nucleotide sequence ID" value="NZ_BMXR01000013.1"/>
</dbReference>
<dbReference type="Proteomes" id="UP000626148">
    <property type="component" value="Unassembled WGS sequence"/>
</dbReference>
<dbReference type="GO" id="GO:0012505">
    <property type="term" value="C:endomembrane system"/>
    <property type="evidence" value="ECO:0007669"/>
    <property type="project" value="UniProtKB-SubCell"/>
</dbReference>
<comment type="subcellular location">
    <subcellularLocation>
        <location evidence="1">Endomembrane system</location>
        <topology evidence="1">Multi-pass membrane protein</topology>
    </subcellularLocation>
</comment>
<sequence>MPHKPPFLPPALGLLVMLVIFALHFIKPLGVIFPYPWNFLGLLPIALGALINIAAERELHRAGASAHPGEPSDVLVERGVFRLSRNPMSVGFVLIAGGLAIWVGSVSPWLVVLGSPFLLYGLFIRREEHQLEQIHGEAYRAYCRRVPRWWRRPGKSG</sequence>
<reference evidence="6" key="1">
    <citation type="journal article" date="2014" name="Int. J. Syst. Evol. Microbiol.">
        <title>Complete genome sequence of Corynebacterium casei LMG S-19264T (=DSM 44701T), isolated from a smear-ripened cheese.</title>
        <authorList>
            <consortium name="US DOE Joint Genome Institute (JGI-PGF)"/>
            <person name="Walter F."/>
            <person name="Albersmeier A."/>
            <person name="Kalinowski J."/>
            <person name="Ruckert C."/>
        </authorList>
    </citation>
    <scope>NUCLEOTIDE SEQUENCE</scope>
    <source>
        <strain evidence="6">KCTC 22169</strain>
    </source>
</reference>
<feature type="transmembrane region" description="Helical" evidence="5">
    <location>
        <begin position="32"/>
        <end position="55"/>
    </location>
</feature>
<evidence type="ECO:0000313" key="7">
    <source>
        <dbReference type="Proteomes" id="UP000626148"/>
    </source>
</evidence>
<dbReference type="EMBL" id="BMXR01000013">
    <property type="protein sequence ID" value="GGX70062.1"/>
    <property type="molecule type" value="Genomic_DNA"/>
</dbReference>
<keyword evidence="7" id="KW-1185">Reference proteome</keyword>
<keyword evidence="4 5" id="KW-0472">Membrane</keyword>
<reference evidence="6" key="2">
    <citation type="submission" date="2020-09" db="EMBL/GenBank/DDBJ databases">
        <authorList>
            <person name="Sun Q."/>
            <person name="Kim S."/>
        </authorList>
    </citation>
    <scope>NUCLEOTIDE SEQUENCE</scope>
    <source>
        <strain evidence="6">KCTC 22169</strain>
    </source>
</reference>